<dbReference type="Proteomes" id="UP001242480">
    <property type="component" value="Unassembled WGS sequence"/>
</dbReference>
<dbReference type="RefSeq" id="WP_307277043.1">
    <property type="nucleotide sequence ID" value="NZ_JAUSVX010000009.1"/>
</dbReference>
<keyword evidence="3 6" id="KW-1133">Transmembrane helix</keyword>
<feature type="transmembrane region" description="Helical" evidence="6">
    <location>
        <begin position="33"/>
        <end position="54"/>
    </location>
</feature>
<dbReference type="NCBIfam" id="TIGR03794">
    <property type="entry name" value="NHLM_micro_HlyD"/>
    <property type="match status" value="1"/>
</dbReference>
<proteinExistence type="predicted"/>
<evidence type="ECO:0000256" key="3">
    <source>
        <dbReference type="ARBA" id="ARBA00022989"/>
    </source>
</evidence>
<gene>
    <name evidence="7" type="ORF">QO011_004629</name>
</gene>
<evidence type="ECO:0000256" key="2">
    <source>
        <dbReference type="ARBA" id="ARBA00022692"/>
    </source>
</evidence>
<dbReference type="InterPro" id="IPR022275">
    <property type="entry name" value="NHPM_bacteriocin_SS_HylD"/>
</dbReference>
<keyword evidence="4 6" id="KW-0472">Membrane</keyword>
<keyword evidence="5" id="KW-0175">Coiled coil</keyword>
<organism evidence="7 8">
    <name type="scientific">Labrys wisconsinensis</name>
    <dbReference type="NCBI Taxonomy" id="425677"/>
    <lineage>
        <taxon>Bacteria</taxon>
        <taxon>Pseudomonadati</taxon>
        <taxon>Pseudomonadota</taxon>
        <taxon>Alphaproteobacteria</taxon>
        <taxon>Hyphomicrobiales</taxon>
        <taxon>Xanthobacteraceae</taxon>
        <taxon>Labrys</taxon>
    </lineage>
</organism>
<keyword evidence="2 6" id="KW-0812">Transmembrane</keyword>
<sequence length="417" mass="44297">MATVPERIYRKAAIERLSSPEQLDELVSLTSPLGWIAALALAALVASGFAWSVFGRVPTTVDGAGILVSRGGYVFDAIAPATGTLASVAAIGAIVRKGDPLASFDDGALRQDIDHAEEVLREKQADLAKLSANYDQQVALKHKNVAAQSENLGSLAAAAEQRQAFYKDLLERQAQAVARGYLTERFQEDTRRAMEEAAQAAGQARTDVLRLNAEESDLSGQRDLATLNAQQAVNEARRRVDDLSAQLQRATRVVSPLDGVVTELKATPGTIVASGKPILSLEIAGTGLELLLYVPPAFGKTVAPGMEVHIEPSTVKKEEYGTLLGTVTAVSNFPMTAEGMASVLQNAQLVANFMAQGPPYAVRVELLAVADTPSGYRWSGGPGPPTRLSSGTTVRAAVTISRQAPIEALMPMFRNRP</sequence>
<evidence type="ECO:0000313" key="8">
    <source>
        <dbReference type="Proteomes" id="UP001242480"/>
    </source>
</evidence>
<dbReference type="PANTHER" id="PTHR30386">
    <property type="entry name" value="MEMBRANE FUSION SUBUNIT OF EMRAB-TOLC MULTIDRUG EFFLUX PUMP"/>
    <property type="match status" value="1"/>
</dbReference>
<dbReference type="EMBL" id="JAUSVX010000009">
    <property type="protein sequence ID" value="MDQ0471604.1"/>
    <property type="molecule type" value="Genomic_DNA"/>
</dbReference>
<evidence type="ECO:0000256" key="1">
    <source>
        <dbReference type="ARBA" id="ARBA00004167"/>
    </source>
</evidence>
<protein>
    <submittedName>
        <fullName evidence="7">HlyD family secretion protein</fullName>
    </submittedName>
</protein>
<evidence type="ECO:0000256" key="4">
    <source>
        <dbReference type="ARBA" id="ARBA00023136"/>
    </source>
</evidence>
<comment type="subcellular location">
    <subcellularLocation>
        <location evidence="1">Membrane</location>
        <topology evidence="1">Single-pass membrane protein</topology>
    </subcellularLocation>
</comment>
<feature type="coiled-coil region" evidence="5">
    <location>
        <begin position="226"/>
        <end position="253"/>
    </location>
</feature>
<evidence type="ECO:0000313" key="7">
    <source>
        <dbReference type="EMBL" id="MDQ0471604.1"/>
    </source>
</evidence>
<dbReference type="Gene3D" id="2.40.50.100">
    <property type="match status" value="1"/>
</dbReference>
<dbReference type="InterPro" id="IPR050739">
    <property type="entry name" value="MFP"/>
</dbReference>
<comment type="caution">
    <text evidence="7">The sequence shown here is derived from an EMBL/GenBank/DDBJ whole genome shotgun (WGS) entry which is preliminary data.</text>
</comment>
<keyword evidence="8" id="KW-1185">Reference proteome</keyword>
<accession>A0ABU0JBF7</accession>
<evidence type="ECO:0000256" key="6">
    <source>
        <dbReference type="SAM" id="Phobius"/>
    </source>
</evidence>
<reference evidence="7 8" key="1">
    <citation type="submission" date="2023-07" db="EMBL/GenBank/DDBJ databases">
        <title>Genomic Encyclopedia of Type Strains, Phase IV (KMG-IV): sequencing the most valuable type-strain genomes for metagenomic binning, comparative biology and taxonomic classification.</title>
        <authorList>
            <person name="Goeker M."/>
        </authorList>
    </citation>
    <scope>NUCLEOTIDE SEQUENCE [LARGE SCALE GENOMIC DNA]</scope>
    <source>
        <strain evidence="7 8">DSM 19619</strain>
    </source>
</reference>
<evidence type="ECO:0000256" key="5">
    <source>
        <dbReference type="SAM" id="Coils"/>
    </source>
</evidence>
<name>A0ABU0JBF7_9HYPH</name>
<dbReference type="PANTHER" id="PTHR30386:SF26">
    <property type="entry name" value="TRANSPORT PROTEIN COMB"/>
    <property type="match status" value="1"/>
</dbReference>